<organism evidence="2 3">
    <name type="scientific">Xylophilus ampelinus</name>
    <dbReference type="NCBI Taxonomy" id="54067"/>
    <lineage>
        <taxon>Bacteria</taxon>
        <taxon>Pseudomonadati</taxon>
        <taxon>Pseudomonadota</taxon>
        <taxon>Betaproteobacteria</taxon>
        <taxon>Burkholderiales</taxon>
        <taxon>Xylophilus</taxon>
    </lineage>
</organism>
<protein>
    <recommendedName>
        <fullName evidence="4">CNP1-like family protein</fullName>
    </recommendedName>
</protein>
<feature type="chain" id="PRO_5016309054" description="CNP1-like family protein" evidence="1">
    <location>
        <begin position="28"/>
        <end position="214"/>
    </location>
</feature>
<comment type="caution">
    <text evidence="2">The sequence shown here is derived from an EMBL/GenBank/DDBJ whole genome shotgun (WGS) entry which is preliminary data.</text>
</comment>
<feature type="signal peptide" evidence="1">
    <location>
        <begin position="1"/>
        <end position="27"/>
    </location>
</feature>
<dbReference type="Proteomes" id="UP000247540">
    <property type="component" value="Unassembled WGS sequence"/>
</dbReference>
<keyword evidence="1" id="KW-0732">Signal</keyword>
<evidence type="ECO:0000313" key="2">
    <source>
        <dbReference type="EMBL" id="PYE78468.1"/>
    </source>
</evidence>
<evidence type="ECO:0008006" key="4">
    <source>
        <dbReference type="Google" id="ProtNLM"/>
    </source>
</evidence>
<dbReference type="AlphaFoldDB" id="A0A318SJ96"/>
<evidence type="ECO:0000313" key="3">
    <source>
        <dbReference type="Proteomes" id="UP000247540"/>
    </source>
</evidence>
<sequence length="214" mass="24376">MINYRVIKSLNMICALAIILLSTRVYAAFDELQCPSVAPEVPAGETQFKKPSIQLKGVMHSIGSEAYLRIPDEFTTRMRENPNQSTSQMGNEILANKNVSSLLDESPNRVTYIIHSKHHENIMITKWRFIKDGARICSTDSEINARVDGWPATIALVESPVAESSRACVWKVDVIYKKRTQYEFWIKDICTEGKPASSKNEIIKEIKNLRQLRF</sequence>
<accession>A0A318SJ96</accession>
<name>A0A318SJ96_9BURK</name>
<keyword evidence="3" id="KW-1185">Reference proteome</keyword>
<dbReference type="EMBL" id="QJTC01000007">
    <property type="protein sequence ID" value="PYE78468.1"/>
    <property type="molecule type" value="Genomic_DNA"/>
</dbReference>
<reference evidence="2 3" key="1">
    <citation type="submission" date="2018-06" db="EMBL/GenBank/DDBJ databases">
        <title>Genomic Encyclopedia of Type Strains, Phase III (KMG-III): the genomes of soil and plant-associated and newly described type strains.</title>
        <authorList>
            <person name="Whitman W."/>
        </authorList>
    </citation>
    <scope>NUCLEOTIDE SEQUENCE [LARGE SCALE GENOMIC DNA]</scope>
    <source>
        <strain evidence="2 3">CECT 7646</strain>
    </source>
</reference>
<gene>
    <name evidence="2" type="ORF">DFQ15_107118</name>
</gene>
<proteinExistence type="predicted"/>
<evidence type="ECO:0000256" key="1">
    <source>
        <dbReference type="SAM" id="SignalP"/>
    </source>
</evidence>